<dbReference type="Proteomes" id="UP000799118">
    <property type="component" value="Unassembled WGS sequence"/>
</dbReference>
<keyword evidence="3" id="KW-1185">Reference proteome</keyword>
<dbReference type="PANTHER" id="PTHR10666">
    <property type="entry name" value="UBIQUITIN"/>
    <property type="match status" value="1"/>
</dbReference>
<dbReference type="InterPro" id="IPR000626">
    <property type="entry name" value="Ubiquitin-like_dom"/>
</dbReference>
<dbReference type="Gene3D" id="3.10.20.90">
    <property type="entry name" value="Phosphatidylinositol 3-kinase Catalytic Subunit, Chain A, domain 1"/>
    <property type="match status" value="1"/>
</dbReference>
<reference evidence="2" key="1">
    <citation type="journal article" date="2019" name="Environ. Microbiol.">
        <title>Fungal ecological strategies reflected in gene transcription - a case study of two litter decomposers.</title>
        <authorList>
            <person name="Barbi F."/>
            <person name="Kohler A."/>
            <person name="Barry K."/>
            <person name="Baskaran P."/>
            <person name="Daum C."/>
            <person name="Fauchery L."/>
            <person name="Ihrmark K."/>
            <person name="Kuo A."/>
            <person name="LaButti K."/>
            <person name="Lipzen A."/>
            <person name="Morin E."/>
            <person name="Grigoriev I.V."/>
            <person name="Henrissat B."/>
            <person name="Lindahl B."/>
            <person name="Martin F."/>
        </authorList>
    </citation>
    <scope>NUCLEOTIDE SEQUENCE</scope>
    <source>
        <strain evidence="2">JB14</strain>
    </source>
</reference>
<sequence>MKAVITTTLNITRSTPQGAIQSTIYADLPLDTPFENLVDIIQPLVNPDFPARNYIINPASRIVLKVTTGPSTYDPSSPGGLQINLNDPLAQYYKDYRRYHGLSPVASSSESIVSKKGDETAVTVGRARFQFNRTLRVPDDATKYALPPGLGTFPIVKAQDHLSSLPDYMKKRGGYIMPLFQREALWISISGGECAIKISIGGINAITGGKQNTEPLVGVQDYMVGWRQPWLDGIATEPGVVRQFVAMKLGHGYSVEEQLSNTTSGGIQIDVFPSLIGTVTFAHGHRAWLSLDKTPFQLDIKPNEKISMGPTRFSLKTLRQIAQYATMDPVLNVWYHDGTKESLQHPSRPCQTVFIKTLTGKTISLKVNDSDMIDSIKPKVQDMEGIPVDQQRFIYAGMQLVNGRTISDHRISHQSTIHLVLRLRGGGCVEERMGIAAGGKIKQKVYKDVQSPCIYDEDAVSRVYIHTVSTAAWEMITGVVCPLTPITPSLYKACDYPWFALYDEHLPTIQPTGIFNKVQSITQLDNSAPPPIPNLDRPRGAIQLSTTPATQIDMCLSTMQPYSLHRMPWRRNYGRRQVCGLPEESRQVCWLSVPGIFDGSWK</sequence>
<dbReference type="InterPro" id="IPR050158">
    <property type="entry name" value="Ubiquitin_ubiquitin-like"/>
</dbReference>
<organism evidence="2 3">
    <name type="scientific">Gymnopus androsaceus JB14</name>
    <dbReference type="NCBI Taxonomy" id="1447944"/>
    <lineage>
        <taxon>Eukaryota</taxon>
        <taxon>Fungi</taxon>
        <taxon>Dikarya</taxon>
        <taxon>Basidiomycota</taxon>
        <taxon>Agaricomycotina</taxon>
        <taxon>Agaricomycetes</taxon>
        <taxon>Agaricomycetidae</taxon>
        <taxon>Agaricales</taxon>
        <taxon>Marasmiineae</taxon>
        <taxon>Omphalotaceae</taxon>
        <taxon>Gymnopus</taxon>
    </lineage>
</organism>
<accession>A0A6A4IRF9</accession>
<dbReference type="OrthoDB" id="428577at2759"/>
<dbReference type="Pfam" id="PF00240">
    <property type="entry name" value="ubiquitin"/>
    <property type="match status" value="1"/>
</dbReference>
<dbReference type="PRINTS" id="PR00348">
    <property type="entry name" value="UBIQUITIN"/>
</dbReference>
<evidence type="ECO:0000259" key="1">
    <source>
        <dbReference type="PROSITE" id="PS50053"/>
    </source>
</evidence>
<dbReference type="EMBL" id="ML769384">
    <property type="protein sequence ID" value="KAE9410927.1"/>
    <property type="molecule type" value="Genomic_DNA"/>
</dbReference>
<evidence type="ECO:0000313" key="3">
    <source>
        <dbReference type="Proteomes" id="UP000799118"/>
    </source>
</evidence>
<dbReference type="InterPro" id="IPR019956">
    <property type="entry name" value="Ubiquitin_dom"/>
</dbReference>
<proteinExistence type="predicted"/>
<evidence type="ECO:0000313" key="2">
    <source>
        <dbReference type="EMBL" id="KAE9410927.1"/>
    </source>
</evidence>
<dbReference type="FunFam" id="3.10.20.90:FF:000160">
    <property type="entry name" value="Polyubiquitin-C"/>
    <property type="match status" value="1"/>
</dbReference>
<dbReference type="SMART" id="SM00213">
    <property type="entry name" value="UBQ"/>
    <property type="match status" value="1"/>
</dbReference>
<dbReference type="InterPro" id="IPR029071">
    <property type="entry name" value="Ubiquitin-like_domsf"/>
</dbReference>
<dbReference type="PROSITE" id="PS50053">
    <property type="entry name" value="UBIQUITIN_2"/>
    <property type="match status" value="1"/>
</dbReference>
<protein>
    <submittedName>
        <fullName evidence="2">Ubiquitin-domain-containing protein</fullName>
    </submittedName>
</protein>
<gene>
    <name evidence="2" type="ORF">BT96DRAFT_870735</name>
</gene>
<feature type="domain" description="Ubiquitin-like" evidence="1">
    <location>
        <begin position="351"/>
        <end position="426"/>
    </location>
</feature>
<dbReference type="SUPFAM" id="SSF54236">
    <property type="entry name" value="Ubiquitin-like"/>
    <property type="match status" value="1"/>
</dbReference>
<dbReference type="AlphaFoldDB" id="A0A6A4IRF9"/>
<name>A0A6A4IRF9_9AGAR</name>